<proteinExistence type="predicted"/>
<protein>
    <submittedName>
        <fullName evidence="3">Macro domain-containing protein</fullName>
    </submittedName>
</protein>
<dbReference type="AlphaFoldDB" id="A0A7H0Y2X8"/>
<gene>
    <name evidence="3" type="ORF">IAQ67_16205</name>
</gene>
<evidence type="ECO:0000313" key="4">
    <source>
        <dbReference type="Proteomes" id="UP000516384"/>
    </source>
</evidence>
<evidence type="ECO:0000313" key="3">
    <source>
        <dbReference type="EMBL" id="QNR65436.1"/>
    </source>
</evidence>
<dbReference type="Gene3D" id="3.40.220.10">
    <property type="entry name" value="Leucine Aminopeptidase, subunit E, domain 1"/>
    <property type="match status" value="1"/>
</dbReference>
<dbReference type="SUPFAM" id="SSF52949">
    <property type="entry name" value="Macro domain-like"/>
    <property type="match status" value="1"/>
</dbReference>
<evidence type="ECO:0000256" key="1">
    <source>
        <dbReference type="ARBA" id="ARBA00035885"/>
    </source>
</evidence>
<dbReference type="GO" id="GO:0140291">
    <property type="term" value="P:peptidyl-glutamate ADP-deribosylation"/>
    <property type="evidence" value="ECO:0007669"/>
    <property type="project" value="TreeGrafter"/>
</dbReference>
<accession>A0A7H0Y2X8</accession>
<dbReference type="PANTHER" id="PTHR12521:SF0">
    <property type="entry name" value="ADP-RIBOSE GLYCOHYDROLASE OARD1"/>
    <property type="match status" value="1"/>
</dbReference>
<dbReference type="EMBL" id="CP061172">
    <property type="protein sequence ID" value="QNR65436.1"/>
    <property type="molecule type" value="Genomic_DNA"/>
</dbReference>
<dbReference type="InterPro" id="IPR002589">
    <property type="entry name" value="Macro_dom"/>
</dbReference>
<dbReference type="Pfam" id="PF01661">
    <property type="entry name" value="Macro"/>
    <property type="match status" value="1"/>
</dbReference>
<dbReference type="PROSITE" id="PS51154">
    <property type="entry name" value="MACRO"/>
    <property type="match status" value="1"/>
</dbReference>
<dbReference type="Proteomes" id="UP000516384">
    <property type="component" value="Chromosome"/>
</dbReference>
<dbReference type="CDD" id="cd02901">
    <property type="entry name" value="Macro_Poa1p-like"/>
    <property type="match status" value="1"/>
</dbReference>
<feature type="domain" description="Macro" evidence="2">
    <location>
        <begin position="1"/>
        <end position="149"/>
    </location>
</feature>
<evidence type="ECO:0000259" key="2">
    <source>
        <dbReference type="PROSITE" id="PS51154"/>
    </source>
</evidence>
<dbReference type="InterPro" id="IPR043472">
    <property type="entry name" value="Macro_dom-like"/>
</dbReference>
<dbReference type="SMART" id="SM00506">
    <property type="entry name" value="A1pp"/>
    <property type="match status" value="1"/>
</dbReference>
<sequence length="149" mass="16970">MIKIVEGNLLDATEDIIGHQTNTKGVWGSGVAKAIKDKYPNTYAAYRDLCHEYGDKLLGSCWTIKASDNRFIANLFGQTNYGRDKNKVYTDYDALKLSLEILKTRAERFGYSVALPYNIGCGLANGDWDIVYEIIDEVFRDYEVTLYRM</sequence>
<organism evidence="3 4">
    <name type="scientific">Paenibacillus peoriae</name>
    <dbReference type="NCBI Taxonomy" id="59893"/>
    <lineage>
        <taxon>Bacteria</taxon>
        <taxon>Bacillati</taxon>
        <taxon>Bacillota</taxon>
        <taxon>Bacilli</taxon>
        <taxon>Bacillales</taxon>
        <taxon>Paenibacillaceae</taxon>
        <taxon>Paenibacillus</taxon>
    </lineage>
</organism>
<dbReference type="InterPro" id="IPR050892">
    <property type="entry name" value="ADP-ribose_metab_enzymes"/>
</dbReference>
<dbReference type="RefSeq" id="WP_190297336.1">
    <property type="nucleotide sequence ID" value="NZ_CP061172.1"/>
</dbReference>
<reference evidence="3 4" key="1">
    <citation type="submission" date="2020-09" db="EMBL/GenBank/DDBJ databases">
        <title>Characterization of Paenibacillus peoriae strain ZF390 with broad-spectrum antimicrobial activity as a potential biocontrol agent.</title>
        <authorList>
            <person name="Li L."/>
            <person name="Zhao Y."/>
            <person name="Li B."/>
            <person name="Xie X."/>
        </authorList>
    </citation>
    <scope>NUCLEOTIDE SEQUENCE [LARGE SCALE GENOMIC DNA]</scope>
    <source>
        <strain evidence="3 4">ZF390</strain>
    </source>
</reference>
<name>A0A7H0Y2X8_9BACL</name>
<comment type="catalytic activity">
    <reaction evidence="1">
        <text>an N-(ADP-alpha-D-ribosyl)-thymidine in DNA + H2O = a thymidine in DNA + ADP-D-ribose</text>
        <dbReference type="Rhea" id="RHEA:71655"/>
        <dbReference type="Rhea" id="RHEA-COMP:13556"/>
        <dbReference type="Rhea" id="RHEA-COMP:18051"/>
        <dbReference type="ChEBI" id="CHEBI:15377"/>
        <dbReference type="ChEBI" id="CHEBI:57967"/>
        <dbReference type="ChEBI" id="CHEBI:137386"/>
        <dbReference type="ChEBI" id="CHEBI:191199"/>
    </reaction>
    <physiologicalReaction direction="left-to-right" evidence="1">
        <dbReference type="Rhea" id="RHEA:71656"/>
    </physiologicalReaction>
</comment>
<dbReference type="PANTHER" id="PTHR12521">
    <property type="entry name" value="PROTEIN C6ORF130"/>
    <property type="match status" value="1"/>
</dbReference>